<proteinExistence type="predicted"/>
<dbReference type="EMBL" id="LLZH01000301">
    <property type="protein sequence ID" value="KUL27149.1"/>
    <property type="molecule type" value="Genomic_DNA"/>
</dbReference>
<dbReference type="InterPro" id="IPR029787">
    <property type="entry name" value="Nucleotide_cyclase"/>
</dbReference>
<dbReference type="Proteomes" id="UP000053244">
    <property type="component" value="Unassembled WGS sequence"/>
</dbReference>
<comment type="caution">
    <text evidence="3">The sequence shown here is derived from an EMBL/GenBank/DDBJ whole genome shotgun (WGS) entry which is preliminary data.</text>
</comment>
<dbReference type="InterPro" id="IPR029016">
    <property type="entry name" value="GAF-like_dom_sf"/>
</dbReference>
<dbReference type="SMART" id="SM00267">
    <property type="entry name" value="GGDEF"/>
    <property type="match status" value="1"/>
</dbReference>
<dbReference type="Gene3D" id="3.30.450.40">
    <property type="match status" value="1"/>
</dbReference>
<dbReference type="AlphaFoldDB" id="A0A101JI02"/>
<keyword evidence="1" id="KW-0472">Membrane</keyword>
<gene>
    <name evidence="3" type="ORF">ADL15_36230</name>
</gene>
<dbReference type="PANTHER" id="PTHR46663:SF2">
    <property type="entry name" value="GGDEF DOMAIN-CONTAINING PROTEIN"/>
    <property type="match status" value="1"/>
</dbReference>
<feature type="transmembrane region" description="Helical" evidence="1">
    <location>
        <begin position="289"/>
        <end position="308"/>
    </location>
</feature>
<feature type="transmembrane region" description="Helical" evidence="1">
    <location>
        <begin position="97"/>
        <end position="117"/>
    </location>
</feature>
<keyword evidence="1" id="KW-0812">Transmembrane</keyword>
<feature type="transmembrane region" description="Helical" evidence="1">
    <location>
        <begin position="129"/>
        <end position="148"/>
    </location>
</feature>
<keyword evidence="1" id="KW-1133">Transmembrane helix</keyword>
<dbReference type="SUPFAM" id="SSF55781">
    <property type="entry name" value="GAF domain-like"/>
    <property type="match status" value="1"/>
</dbReference>
<dbReference type="CDD" id="cd01949">
    <property type="entry name" value="GGDEF"/>
    <property type="match status" value="1"/>
</dbReference>
<protein>
    <recommendedName>
        <fullName evidence="2">GGDEF domain-containing protein</fullName>
    </recommendedName>
</protein>
<dbReference type="InterPro" id="IPR043128">
    <property type="entry name" value="Rev_trsase/Diguanyl_cyclase"/>
</dbReference>
<feature type="transmembrane region" description="Helical" evidence="1">
    <location>
        <begin position="263"/>
        <end position="283"/>
    </location>
</feature>
<dbReference type="InterPro" id="IPR000160">
    <property type="entry name" value="GGDEF_dom"/>
</dbReference>
<dbReference type="Gene3D" id="3.30.70.270">
    <property type="match status" value="1"/>
</dbReference>
<dbReference type="Pfam" id="PF00990">
    <property type="entry name" value="GGDEF"/>
    <property type="match status" value="1"/>
</dbReference>
<dbReference type="OrthoDB" id="3291786at2"/>
<evidence type="ECO:0000313" key="4">
    <source>
        <dbReference type="Proteomes" id="UP000053244"/>
    </source>
</evidence>
<evidence type="ECO:0000256" key="1">
    <source>
        <dbReference type="SAM" id="Phobius"/>
    </source>
</evidence>
<dbReference type="PANTHER" id="PTHR46663">
    <property type="entry name" value="DIGUANYLATE CYCLASE DGCT-RELATED"/>
    <property type="match status" value="1"/>
</dbReference>
<evidence type="ECO:0000259" key="2">
    <source>
        <dbReference type="PROSITE" id="PS50887"/>
    </source>
</evidence>
<evidence type="ECO:0000313" key="3">
    <source>
        <dbReference type="EMBL" id="KUL27149.1"/>
    </source>
</evidence>
<feature type="transmembrane region" description="Helical" evidence="1">
    <location>
        <begin position="33"/>
        <end position="50"/>
    </location>
</feature>
<organism evidence="3 4">
    <name type="scientific">Actinoplanes awajinensis subsp. mycoplanecinus</name>
    <dbReference type="NCBI Taxonomy" id="135947"/>
    <lineage>
        <taxon>Bacteria</taxon>
        <taxon>Bacillati</taxon>
        <taxon>Actinomycetota</taxon>
        <taxon>Actinomycetes</taxon>
        <taxon>Micromonosporales</taxon>
        <taxon>Micromonosporaceae</taxon>
        <taxon>Actinoplanes</taxon>
    </lineage>
</organism>
<feature type="transmembrane region" description="Helical" evidence="1">
    <location>
        <begin position="221"/>
        <end position="242"/>
    </location>
</feature>
<sequence>MRYRLLQIPVVAGILLLVADLGGWTLQVTGYRVSAPLLSAAAAALCWRAARRTRLAGARRYSTLTALGWTVMTAATGWALGYMLVTGDHRYPSPSPVVWVGDITVMLLVLAGLLTVPIRARWSASNARLALDVAIVQVAGMLFVWYFLIYPHLLGHGGFVPAMVMIKTCGVLVVLFAIARLVLGGPVQVGRRSLLWSGLAAGCNVVVPVCQRVLAEDEQHWTLAVWMLFAGLIIAAGAAQLRTVAGEGVAAPEEATGHRPTSLVPYLAITAACALLIGALLGGLSGRSWPVVAGSILLTGLVVLRQVIGLRDNTRLLVRVDASLSALRQAMTREQILNDLGTGLLTTNDLAQVQRLAASAAAALVADCPGGRAVIVSVTPDDPDNWTVLHAAGDGAATVAGFRLPSDAVPGPLLARLASGEVISGTTLGALGVVGLDTLGDRPILLLPLLNGGRFFGTLQVGAERELPADVIKSLQTLRTQVSLALDSVALTAELTRRAMHDMLTGLGNRALLWDRLTASLARARRTDRRIGVLLLDLNGFKPVNDTYGHDVGDAVLQIVADRLRTCVRTEDTVARLGGDEFVILAEDLNEPAGALVIAGRVVRALNLPMTVAGHVVRTPASIGIALSGPGQGADDVLRDADTAMYVAKRNGGGRYHVHADAESATA</sequence>
<dbReference type="InterPro" id="IPR052163">
    <property type="entry name" value="DGC-Regulatory_Protein"/>
</dbReference>
<name>A0A101JI02_9ACTN</name>
<dbReference type="PROSITE" id="PS50887">
    <property type="entry name" value="GGDEF"/>
    <property type="match status" value="1"/>
</dbReference>
<feature type="transmembrane region" description="Helical" evidence="1">
    <location>
        <begin position="62"/>
        <end position="85"/>
    </location>
</feature>
<feature type="transmembrane region" description="Helical" evidence="1">
    <location>
        <begin position="160"/>
        <end position="182"/>
    </location>
</feature>
<dbReference type="NCBIfam" id="TIGR00254">
    <property type="entry name" value="GGDEF"/>
    <property type="match status" value="1"/>
</dbReference>
<dbReference type="RefSeq" id="WP_067700950.1">
    <property type="nucleotide sequence ID" value="NZ_LLZH01000301.1"/>
</dbReference>
<reference evidence="3 4" key="1">
    <citation type="submission" date="2015-10" db="EMBL/GenBank/DDBJ databases">
        <authorList>
            <person name="Gilbert D.G."/>
        </authorList>
    </citation>
    <scope>NUCLEOTIDE SEQUENCE [LARGE SCALE GENOMIC DNA]</scope>
    <source>
        <strain evidence="3 4">NRRL B-16712</strain>
    </source>
</reference>
<feature type="domain" description="GGDEF" evidence="2">
    <location>
        <begin position="529"/>
        <end position="661"/>
    </location>
</feature>
<accession>A0A101JI02</accession>
<keyword evidence="4" id="KW-1185">Reference proteome</keyword>
<dbReference type="SUPFAM" id="SSF55073">
    <property type="entry name" value="Nucleotide cyclase"/>
    <property type="match status" value="1"/>
</dbReference>